<proteinExistence type="predicted"/>
<keyword evidence="2" id="KW-1185">Reference proteome</keyword>
<sequence length="127" mass="14750">MQAATLQDSRAIPAFAQALQERFIRSLGPFAVFSAFWDTFSKAKLPVHRKSIIYVVHEAFMRSRKEGSFEQWRPSCVGEFLLKAGKLVRKFKADERSSYCKVAAEWKKRKCLKPAEFEQLKDSWDLD</sequence>
<accession>A0ABN9TXF5</accession>
<dbReference type="Proteomes" id="UP001189429">
    <property type="component" value="Unassembled WGS sequence"/>
</dbReference>
<evidence type="ECO:0000313" key="1">
    <source>
        <dbReference type="EMBL" id="CAK0849908.1"/>
    </source>
</evidence>
<evidence type="ECO:0000313" key="2">
    <source>
        <dbReference type="Proteomes" id="UP001189429"/>
    </source>
</evidence>
<dbReference type="EMBL" id="CAUYUJ010015104">
    <property type="protein sequence ID" value="CAK0849908.1"/>
    <property type="molecule type" value="Genomic_DNA"/>
</dbReference>
<organism evidence="1 2">
    <name type="scientific">Prorocentrum cordatum</name>
    <dbReference type="NCBI Taxonomy" id="2364126"/>
    <lineage>
        <taxon>Eukaryota</taxon>
        <taxon>Sar</taxon>
        <taxon>Alveolata</taxon>
        <taxon>Dinophyceae</taxon>
        <taxon>Prorocentrales</taxon>
        <taxon>Prorocentraceae</taxon>
        <taxon>Prorocentrum</taxon>
    </lineage>
</organism>
<name>A0ABN9TXF5_9DINO</name>
<reference evidence="1" key="1">
    <citation type="submission" date="2023-10" db="EMBL/GenBank/DDBJ databases">
        <authorList>
            <person name="Chen Y."/>
            <person name="Shah S."/>
            <person name="Dougan E. K."/>
            <person name="Thang M."/>
            <person name="Chan C."/>
        </authorList>
    </citation>
    <scope>NUCLEOTIDE SEQUENCE [LARGE SCALE GENOMIC DNA]</scope>
</reference>
<gene>
    <name evidence="1" type="ORF">PCOR1329_LOCUS42482</name>
</gene>
<comment type="caution">
    <text evidence="1">The sequence shown here is derived from an EMBL/GenBank/DDBJ whole genome shotgun (WGS) entry which is preliminary data.</text>
</comment>
<protein>
    <submittedName>
        <fullName evidence="1">Uncharacterized protein</fullName>
    </submittedName>
</protein>